<dbReference type="RefSeq" id="WP_390317363.1">
    <property type="nucleotide sequence ID" value="NZ_JBHSPB010000010.1"/>
</dbReference>
<dbReference type="Pfam" id="PF08817">
    <property type="entry name" value="YukD"/>
    <property type="match status" value="1"/>
</dbReference>
<dbReference type="InterPro" id="IPR006707">
    <property type="entry name" value="T7SS_EccD"/>
</dbReference>
<proteinExistence type="inferred from homology"/>
<accession>A0ABW0YZH2</accession>
<dbReference type="Pfam" id="PF19053">
    <property type="entry name" value="EccD"/>
    <property type="match status" value="1"/>
</dbReference>
<keyword evidence="4 7" id="KW-0812">Transmembrane</keyword>
<evidence type="ECO:0000313" key="10">
    <source>
        <dbReference type="Proteomes" id="UP001596083"/>
    </source>
</evidence>
<reference evidence="10" key="1">
    <citation type="journal article" date="2019" name="Int. J. Syst. Evol. Microbiol.">
        <title>The Global Catalogue of Microorganisms (GCM) 10K type strain sequencing project: providing services to taxonomists for standard genome sequencing and annotation.</title>
        <authorList>
            <consortium name="The Broad Institute Genomics Platform"/>
            <consortium name="The Broad Institute Genome Sequencing Center for Infectious Disease"/>
            <person name="Wu L."/>
            <person name="Ma J."/>
        </authorList>
    </citation>
    <scope>NUCLEOTIDE SEQUENCE [LARGE SCALE GENOMIC DNA]</scope>
    <source>
        <strain evidence="10">CGMCC 4.7304</strain>
    </source>
</reference>
<feature type="transmembrane region" description="Helical" evidence="7">
    <location>
        <begin position="340"/>
        <end position="358"/>
    </location>
</feature>
<feature type="transmembrane region" description="Helical" evidence="7">
    <location>
        <begin position="365"/>
        <end position="384"/>
    </location>
</feature>
<dbReference type="NCBIfam" id="TIGR03920">
    <property type="entry name" value="T7SS_EccD"/>
    <property type="match status" value="1"/>
</dbReference>
<feature type="transmembrane region" description="Helical" evidence="7">
    <location>
        <begin position="396"/>
        <end position="415"/>
    </location>
</feature>
<comment type="subcellular location">
    <subcellularLocation>
        <location evidence="1">Cell membrane</location>
        <topology evidence="1">Multi-pass membrane protein</topology>
    </subcellularLocation>
</comment>
<dbReference type="Gene3D" id="3.10.20.90">
    <property type="entry name" value="Phosphatidylinositol 3-kinase Catalytic Subunit, Chain A, domain 1"/>
    <property type="match status" value="1"/>
</dbReference>
<evidence type="ECO:0000256" key="6">
    <source>
        <dbReference type="ARBA" id="ARBA00023136"/>
    </source>
</evidence>
<feature type="transmembrane region" description="Helical" evidence="7">
    <location>
        <begin position="145"/>
        <end position="166"/>
    </location>
</feature>
<evidence type="ECO:0000256" key="2">
    <source>
        <dbReference type="ARBA" id="ARBA00006162"/>
    </source>
</evidence>
<evidence type="ECO:0000256" key="5">
    <source>
        <dbReference type="ARBA" id="ARBA00022989"/>
    </source>
</evidence>
<feature type="transmembrane region" description="Helical" evidence="7">
    <location>
        <begin position="435"/>
        <end position="454"/>
    </location>
</feature>
<feature type="transmembrane region" description="Helical" evidence="7">
    <location>
        <begin position="315"/>
        <end position="334"/>
    </location>
</feature>
<keyword evidence="5 7" id="KW-1133">Transmembrane helix</keyword>
<evidence type="ECO:0000256" key="3">
    <source>
        <dbReference type="ARBA" id="ARBA00022475"/>
    </source>
</evidence>
<dbReference type="Proteomes" id="UP001596083">
    <property type="component" value="Unassembled WGS sequence"/>
</dbReference>
<name>A0ABW0YZH2_9ACTN</name>
<protein>
    <submittedName>
        <fullName evidence="9">Type VII secretion integral membrane protein EccD</fullName>
    </submittedName>
</protein>
<feature type="transmembrane region" description="Helical" evidence="7">
    <location>
        <begin position="173"/>
        <end position="193"/>
    </location>
</feature>
<organism evidence="9 10">
    <name type="scientific">Streptomyces gamaensis</name>
    <dbReference type="NCBI Taxonomy" id="1763542"/>
    <lineage>
        <taxon>Bacteria</taxon>
        <taxon>Bacillati</taxon>
        <taxon>Actinomycetota</taxon>
        <taxon>Actinomycetes</taxon>
        <taxon>Kitasatosporales</taxon>
        <taxon>Streptomycetaceae</taxon>
        <taxon>Streptomyces</taxon>
    </lineage>
</organism>
<keyword evidence="6 7" id="KW-0472">Membrane</keyword>
<dbReference type="InterPro" id="IPR024962">
    <property type="entry name" value="YukD-like"/>
</dbReference>
<comment type="caution">
    <text evidence="9">The sequence shown here is derived from an EMBL/GenBank/DDBJ whole genome shotgun (WGS) entry which is preliminary data.</text>
</comment>
<evidence type="ECO:0000259" key="8">
    <source>
        <dbReference type="Pfam" id="PF19053"/>
    </source>
</evidence>
<comment type="similarity">
    <text evidence="2">Belongs to the EccD/Snm4 family.</text>
</comment>
<feature type="domain" description="EccD-like transmembrane" evidence="8">
    <location>
        <begin position="119"/>
        <end position="455"/>
    </location>
</feature>
<feature type="transmembrane region" description="Helical" evidence="7">
    <location>
        <begin position="229"/>
        <end position="246"/>
    </location>
</feature>
<evidence type="ECO:0000256" key="4">
    <source>
        <dbReference type="ARBA" id="ARBA00022692"/>
    </source>
</evidence>
<evidence type="ECO:0000256" key="7">
    <source>
        <dbReference type="SAM" id="Phobius"/>
    </source>
</evidence>
<evidence type="ECO:0000313" key="9">
    <source>
        <dbReference type="EMBL" id="MFC5722001.1"/>
    </source>
</evidence>
<feature type="transmembrane region" description="Helical" evidence="7">
    <location>
        <begin position="122"/>
        <end position="139"/>
    </location>
</feature>
<dbReference type="EMBL" id="JBHSPB010000010">
    <property type="protein sequence ID" value="MFC5722001.1"/>
    <property type="molecule type" value="Genomic_DNA"/>
</dbReference>
<evidence type="ECO:0000256" key="1">
    <source>
        <dbReference type="ARBA" id="ARBA00004651"/>
    </source>
</evidence>
<sequence length="459" mass="46891">MRAAGSLRRTALSRVTLVGERRRVDLVLPSDEPVGRLLPEVLRLLDDPVADRPMLRQLVTADGTVLAEDKSLEESGVADGAVLRLVREEDAPSAPVVHDVTDEAADDLDVRAWRWRPAARRVVSGIAAVGWALAAGALARQEFQLGAVGVALAVLAVVAALAGVLLGRAGHRGSATASLVTGGALGLLGVWTLADAHHWAGALRLGGMAGTAVVALLLLGWFSPLGRGGLAGGAAVAGCALAWEVAAGLQSGTGEVQLAHAGAVLAVLSLVVLGVLPRLALMASGLSGLDDRRSRGTSVSRYQVSTALSATHRGLALATAVVAASAAVAGVLALGAPTVWTVPLACVTALVLALRARAFPLTGEVVALFAAGAVVAGRLAWVWWEHSAPGGRLGAVGPLALLVVLALVPFAVLMVQPPEHVRVRLRRFGDLLESVGVIALFPLVLGVFGVYGRLLGTFA</sequence>
<feature type="transmembrane region" description="Helical" evidence="7">
    <location>
        <begin position="199"/>
        <end position="222"/>
    </location>
</feature>
<keyword evidence="3" id="KW-1003">Cell membrane</keyword>
<dbReference type="InterPro" id="IPR044049">
    <property type="entry name" value="EccD_transm"/>
</dbReference>
<gene>
    <name evidence="9" type="primary">eccD</name>
    <name evidence="9" type="ORF">ACFP1Z_17680</name>
</gene>
<keyword evidence="10" id="KW-1185">Reference proteome</keyword>